<accession>A0ABP9HEZ0</accession>
<keyword evidence="3" id="KW-1185">Reference proteome</keyword>
<protein>
    <submittedName>
        <fullName evidence="2">Uncharacterized protein</fullName>
    </submittedName>
</protein>
<comment type="caution">
    <text evidence="2">The sequence shown here is derived from an EMBL/GenBank/DDBJ whole genome shotgun (WGS) entry which is preliminary data.</text>
</comment>
<reference evidence="3" key="1">
    <citation type="journal article" date="2019" name="Int. J. Syst. Evol. Microbiol.">
        <title>The Global Catalogue of Microorganisms (GCM) 10K type strain sequencing project: providing services to taxonomists for standard genome sequencing and annotation.</title>
        <authorList>
            <consortium name="The Broad Institute Genomics Platform"/>
            <consortium name="The Broad Institute Genome Sequencing Center for Infectious Disease"/>
            <person name="Wu L."/>
            <person name="Ma J."/>
        </authorList>
    </citation>
    <scope>NUCLEOTIDE SEQUENCE [LARGE SCALE GENOMIC DNA]</scope>
    <source>
        <strain evidence="3">JCM 18126</strain>
    </source>
</reference>
<evidence type="ECO:0000313" key="2">
    <source>
        <dbReference type="EMBL" id="GAA4969381.1"/>
    </source>
</evidence>
<organism evidence="2 3">
    <name type="scientific">Kineococcus glutinatus</name>
    <dbReference type="NCBI Taxonomy" id="1070872"/>
    <lineage>
        <taxon>Bacteria</taxon>
        <taxon>Bacillati</taxon>
        <taxon>Actinomycetota</taxon>
        <taxon>Actinomycetes</taxon>
        <taxon>Kineosporiales</taxon>
        <taxon>Kineosporiaceae</taxon>
        <taxon>Kineococcus</taxon>
    </lineage>
</organism>
<dbReference type="Proteomes" id="UP001501195">
    <property type="component" value="Unassembled WGS sequence"/>
</dbReference>
<feature type="region of interest" description="Disordered" evidence="1">
    <location>
        <begin position="1"/>
        <end position="27"/>
    </location>
</feature>
<name>A0ABP9HEZ0_9ACTN</name>
<evidence type="ECO:0000256" key="1">
    <source>
        <dbReference type="SAM" id="MobiDB-lite"/>
    </source>
</evidence>
<evidence type="ECO:0000313" key="3">
    <source>
        <dbReference type="Proteomes" id="UP001501195"/>
    </source>
</evidence>
<sequence>MSVTTATPRAAARAGAPSTRRADRRQNAASAALTAALGDSGCIVVSATVVPVADATGNAVATACEVDFYDARSLWRALDVMTSAARATGEPQLAARAGQRGEGAWRVTAGPQTWYGEDGDPAQAAARSHTAWRLTVPGDDLVAVAAALLA</sequence>
<dbReference type="EMBL" id="BAABIL010000119">
    <property type="protein sequence ID" value="GAA4969381.1"/>
    <property type="molecule type" value="Genomic_DNA"/>
</dbReference>
<dbReference type="RefSeq" id="WP_345711232.1">
    <property type="nucleotide sequence ID" value="NZ_BAABIL010000119.1"/>
</dbReference>
<feature type="compositionally biased region" description="Low complexity" evidence="1">
    <location>
        <begin position="1"/>
        <end position="19"/>
    </location>
</feature>
<gene>
    <name evidence="2" type="ORF">GCM10023225_09540</name>
</gene>
<proteinExistence type="predicted"/>